<gene>
    <name evidence="1" type="primary">Inx2_0</name>
    <name evidence="1" type="ORF">E2C01_032076</name>
</gene>
<reference evidence="1 2" key="1">
    <citation type="submission" date="2019-05" db="EMBL/GenBank/DDBJ databases">
        <title>Another draft genome of Portunus trituberculatus and its Hox gene families provides insights of decapod evolution.</title>
        <authorList>
            <person name="Jeong J.-H."/>
            <person name="Song I."/>
            <person name="Kim S."/>
            <person name="Choi T."/>
            <person name="Kim D."/>
            <person name="Ryu S."/>
            <person name="Kim W."/>
        </authorList>
    </citation>
    <scope>NUCLEOTIDE SEQUENCE [LARGE SCALE GENOMIC DNA]</scope>
    <source>
        <tissue evidence="1">Muscle</tissue>
    </source>
</reference>
<dbReference type="AlphaFoldDB" id="A0A5B7EZL3"/>
<sequence>MGLFCYTDLLAEPPARGRWAGRQNLDLIAKKCNLGDWFLIYHLGRNMEPMVYGEFLKEFAKELENSVSTLERKPMTVLMTLRTLRGSPHPNQSFNSTLRLSICNMSQASIKPQYYRLQYQL</sequence>
<comment type="caution">
    <text evidence="1">The sequence shown here is derived from an EMBL/GenBank/DDBJ whole genome shotgun (WGS) entry which is preliminary data.</text>
</comment>
<proteinExistence type="predicted"/>
<name>A0A5B7EZL3_PORTR</name>
<organism evidence="1 2">
    <name type="scientific">Portunus trituberculatus</name>
    <name type="common">Swimming crab</name>
    <name type="synonym">Neptunus trituberculatus</name>
    <dbReference type="NCBI Taxonomy" id="210409"/>
    <lineage>
        <taxon>Eukaryota</taxon>
        <taxon>Metazoa</taxon>
        <taxon>Ecdysozoa</taxon>
        <taxon>Arthropoda</taxon>
        <taxon>Crustacea</taxon>
        <taxon>Multicrustacea</taxon>
        <taxon>Malacostraca</taxon>
        <taxon>Eumalacostraca</taxon>
        <taxon>Eucarida</taxon>
        <taxon>Decapoda</taxon>
        <taxon>Pleocyemata</taxon>
        <taxon>Brachyura</taxon>
        <taxon>Eubrachyura</taxon>
        <taxon>Portunoidea</taxon>
        <taxon>Portunidae</taxon>
        <taxon>Portuninae</taxon>
        <taxon>Portunus</taxon>
    </lineage>
</organism>
<accession>A0A5B7EZL3</accession>
<keyword evidence="2" id="KW-1185">Reference proteome</keyword>
<evidence type="ECO:0000313" key="1">
    <source>
        <dbReference type="EMBL" id="MPC38566.1"/>
    </source>
</evidence>
<protein>
    <submittedName>
        <fullName evidence="1">Innexin inx2</fullName>
    </submittedName>
</protein>
<dbReference type="Proteomes" id="UP000324222">
    <property type="component" value="Unassembled WGS sequence"/>
</dbReference>
<dbReference type="OrthoDB" id="5867527at2759"/>
<evidence type="ECO:0000313" key="2">
    <source>
        <dbReference type="Proteomes" id="UP000324222"/>
    </source>
</evidence>
<dbReference type="EMBL" id="VSRR010004105">
    <property type="protein sequence ID" value="MPC38566.1"/>
    <property type="molecule type" value="Genomic_DNA"/>
</dbReference>